<dbReference type="InterPro" id="IPR050627">
    <property type="entry name" value="Nitroreductase/BluB"/>
</dbReference>
<accession>A0ABX2JZT2</accession>
<sequence>MTTDFPDDATLSTAIELANRAPSGQNSQPWQWQIGSHTLNLYVKPEVRSNQTADGHGLIVDCGAALHHASIALCALGWRTGVQRLPNPDHSDHLASLQLHRGAPADIDIAMAAAIPRRQDDRRAYNSWPVAMGDIALMGAHAARHGATMRRIETTDAYLGPQAQHYVPLPEPAAGVSRASDSGVLLALGTAADDIGSQLRAGEATSAVLLTATVQGLASCALAEELEVADTRTRLRTSVFDDMLFPQMLLRVGWPPLNVDP</sequence>
<evidence type="ECO:0000313" key="2">
    <source>
        <dbReference type="Proteomes" id="UP000708347"/>
    </source>
</evidence>
<dbReference type="Proteomes" id="UP000708347">
    <property type="component" value="Unassembled WGS sequence"/>
</dbReference>
<organism evidence="1 2">
    <name type="scientific">Mycolicibacterium sphagni</name>
    <dbReference type="NCBI Taxonomy" id="1786"/>
    <lineage>
        <taxon>Bacteria</taxon>
        <taxon>Bacillati</taxon>
        <taxon>Actinomycetota</taxon>
        <taxon>Actinomycetes</taxon>
        <taxon>Mycobacteriales</taxon>
        <taxon>Mycobacteriaceae</taxon>
        <taxon>Mycolicibacterium</taxon>
    </lineage>
</organism>
<dbReference type="InterPro" id="IPR000415">
    <property type="entry name" value="Nitroreductase-like"/>
</dbReference>
<gene>
    <name evidence="1" type="ORF">FEG63_12400</name>
</gene>
<dbReference type="PANTHER" id="PTHR23026:SF123">
    <property type="entry name" value="NAD(P)H NITROREDUCTASE RV3131-RELATED"/>
    <property type="match status" value="1"/>
</dbReference>
<evidence type="ECO:0000313" key="1">
    <source>
        <dbReference type="EMBL" id="NTY60346.1"/>
    </source>
</evidence>
<comment type="caution">
    <text evidence="1">The sequence shown here is derived from an EMBL/GenBank/DDBJ whole genome shotgun (WGS) entry which is preliminary data.</text>
</comment>
<dbReference type="EMBL" id="VBSB01000008">
    <property type="protein sequence ID" value="NTY60346.1"/>
    <property type="molecule type" value="Genomic_DNA"/>
</dbReference>
<protein>
    <submittedName>
        <fullName evidence="1">NAD(P)H nitroreductase</fullName>
    </submittedName>
</protein>
<dbReference type="Gene3D" id="3.40.109.10">
    <property type="entry name" value="NADH Oxidase"/>
    <property type="match status" value="1"/>
</dbReference>
<dbReference type="RefSeq" id="WP_174398182.1">
    <property type="nucleotide sequence ID" value="NZ_VBSB01000008.1"/>
</dbReference>
<proteinExistence type="predicted"/>
<name>A0ABX2JZT2_9MYCO</name>
<keyword evidence="2" id="KW-1185">Reference proteome</keyword>
<reference evidence="1 2" key="1">
    <citation type="submission" date="2019-05" db="EMBL/GenBank/DDBJ databases">
        <title>Mycolicibacterium sphagni ENV482 genome assembly.</title>
        <authorList>
            <person name="Chen W."/>
            <person name="Faulkner N.W."/>
            <person name="Hyman M.R."/>
        </authorList>
    </citation>
    <scope>NUCLEOTIDE SEQUENCE [LARGE SCALE GENOMIC DNA]</scope>
    <source>
        <strain evidence="1 2">ENV482</strain>
    </source>
</reference>
<dbReference type="SUPFAM" id="SSF55469">
    <property type="entry name" value="FMN-dependent nitroreductase-like"/>
    <property type="match status" value="1"/>
</dbReference>
<dbReference type="PANTHER" id="PTHR23026">
    <property type="entry name" value="NADPH NITROREDUCTASE"/>
    <property type="match status" value="1"/>
</dbReference>